<feature type="domain" description="Protein SirB1 N-terminal" evidence="4">
    <location>
        <begin position="542"/>
        <end position="691"/>
    </location>
</feature>
<organism evidence="5 6">
    <name type="scientific">Stieleria varia</name>
    <dbReference type="NCBI Taxonomy" id="2528005"/>
    <lineage>
        <taxon>Bacteria</taxon>
        <taxon>Pseudomonadati</taxon>
        <taxon>Planctomycetota</taxon>
        <taxon>Planctomycetia</taxon>
        <taxon>Pirellulales</taxon>
        <taxon>Pirellulaceae</taxon>
        <taxon>Stieleria</taxon>
    </lineage>
</organism>
<keyword evidence="5" id="KW-0645">Protease</keyword>
<evidence type="ECO:0000313" key="5">
    <source>
        <dbReference type="EMBL" id="TWU07443.1"/>
    </source>
</evidence>
<dbReference type="PRINTS" id="PR00834">
    <property type="entry name" value="PROTEASES2C"/>
</dbReference>
<reference evidence="5 6" key="1">
    <citation type="submission" date="2019-02" db="EMBL/GenBank/DDBJ databases">
        <title>Deep-cultivation of Planctomycetes and their phenomic and genomic characterization uncovers novel biology.</title>
        <authorList>
            <person name="Wiegand S."/>
            <person name="Jogler M."/>
            <person name="Boedeker C."/>
            <person name="Pinto D."/>
            <person name="Vollmers J."/>
            <person name="Rivas-Marin E."/>
            <person name="Kohn T."/>
            <person name="Peeters S.H."/>
            <person name="Heuer A."/>
            <person name="Rast P."/>
            <person name="Oberbeckmann S."/>
            <person name="Bunk B."/>
            <person name="Jeske O."/>
            <person name="Meyerdierks A."/>
            <person name="Storesund J.E."/>
            <person name="Kallscheuer N."/>
            <person name="Luecker S."/>
            <person name="Lage O.M."/>
            <person name="Pohl T."/>
            <person name="Merkel B.J."/>
            <person name="Hornburger P."/>
            <person name="Mueller R.-W."/>
            <person name="Bruemmer F."/>
            <person name="Labrenz M."/>
            <person name="Spormann A.M."/>
            <person name="Op Den Camp H."/>
            <person name="Overmann J."/>
            <person name="Amann R."/>
            <person name="Jetten M.S.M."/>
            <person name="Mascher T."/>
            <person name="Medema M.H."/>
            <person name="Devos D.P."/>
            <person name="Kaster A.-K."/>
            <person name="Ovreas L."/>
            <person name="Rohde M."/>
            <person name="Galperin M.Y."/>
            <person name="Jogler C."/>
        </authorList>
    </citation>
    <scope>NUCLEOTIDE SEQUENCE [LARGE SCALE GENOMIC DNA]</scope>
    <source>
        <strain evidence="5 6">Pla52n</strain>
    </source>
</reference>
<comment type="similarity">
    <text evidence="1">Belongs to the UPF0162 family.</text>
</comment>
<dbReference type="Proteomes" id="UP000320176">
    <property type="component" value="Unassembled WGS sequence"/>
</dbReference>
<dbReference type="AlphaFoldDB" id="A0A5C6B5Q7"/>
<evidence type="ECO:0000256" key="1">
    <source>
        <dbReference type="ARBA" id="ARBA00007100"/>
    </source>
</evidence>
<proteinExistence type="inferred from homology"/>
<dbReference type="InterPro" id="IPR010496">
    <property type="entry name" value="AL/BT2_dom"/>
</dbReference>
<dbReference type="Pfam" id="PF13371">
    <property type="entry name" value="TPR_9"/>
    <property type="match status" value="1"/>
</dbReference>
<dbReference type="GO" id="GO:0004252">
    <property type="term" value="F:serine-type endopeptidase activity"/>
    <property type="evidence" value="ECO:0007669"/>
    <property type="project" value="InterPro"/>
</dbReference>
<dbReference type="Pfam" id="PF06439">
    <property type="entry name" value="3keto-disac_hyd"/>
    <property type="match status" value="1"/>
</dbReference>
<dbReference type="Gene3D" id="2.40.10.120">
    <property type="match status" value="1"/>
</dbReference>
<name>A0A5C6B5Q7_9BACT</name>
<evidence type="ECO:0000259" key="3">
    <source>
        <dbReference type="Pfam" id="PF06439"/>
    </source>
</evidence>
<keyword evidence="2" id="KW-0175">Coiled coil</keyword>
<protein>
    <submittedName>
        <fullName evidence="5">Putative serine protease HtrA</fullName>
    </submittedName>
</protein>
<feature type="coiled-coil region" evidence="2">
    <location>
        <begin position="478"/>
        <end position="505"/>
    </location>
</feature>
<gene>
    <name evidence="5" type="primary">htrA</name>
    <name evidence="5" type="ORF">Pla52n_00160</name>
</gene>
<dbReference type="InterPro" id="IPR009003">
    <property type="entry name" value="Peptidase_S1_PA"/>
</dbReference>
<evidence type="ECO:0000256" key="2">
    <source>
        <dbReference type="SAM" id="Coils"/>
    </source>
</evidence>
<dbReference type="GO" id="GO:0006508">
    <property type="term" value="P:proteolysis"/>
    <property type="evidence" value="ECO:0007669"/>
    <property type="project" value="UniProtKB-KW"/>
</dbReference>
<evidence type="ECO:0000259" key="4">
    <source>
        <dbReference type="Pfam" id="PF13369"/>
    </source>
</evidence>
<dbReference type="InterPro" id="IPR001940">
    <property type="entry name" value="Peptidase_S1C"/>
</dbReference>
<dbReference type="PANTHER" id="PTHR22939">
    <property type="entry name" value="SERINE PROTEASE FAMILY S1C HTRA-RELATED"/>
    <property type="match status" value="1"/>
</dbReference>
<dbReference type="Pfam" id="PF13369">
    <property type="entry name" value="Transglut_core2"/>
    <property type="match status" value="1"/>
</dbReference>
<dbReference type="RefSeq" id="WP_231741541.1">
    <property type="nucleotide sequence ID" value="NZ_CP151726.1"/>
</dbReference>
<keyword evidence="6" id="KW-1185">Reference proteome</keyword>
<accession>A0A5C6B5Q7</accession>
<sequence>MLVILPPAGVSALSHHSPRRRSILLLLFAFVFFSSVHNHALSQDAADLPGKTVDSDADVAPAIRPVSDSIRPSMVTIRVEGRDRDQRGIGAGFVIDSDGLIATNSHVIGEGRAFTVERYAEDSTKTGEKLQVIAVEASDRNADLAIIRVRPGKDPLPALTLSTEPMADQGTRVLAFGNPLGLRDSVVEGIVSAVREIDGQPYLQLAMPTQPGNSGGPLVKFDGSVVGIVNMKSAIDDNLGFAIPVERLRDLMQSTNPITIDRWVRMGTIDPSVWMPLMGAQWVQRGGMISARGQGAGFGGRALVIRNEDTDQRPLEIAVDVRLNDPSGAAGLVFHSDGQDKHYGFYPSAGKLRLTCFKGPSVYSWEILDEVESSDFVPGQWNRLRVRLADERIECYVNDALVIQSADQQLTSGRVGLAKFRGTEPDFKAFRIGTDLSDAPIADETLRMLADISPPIQPAVTPDSEQLAQLAQASDAVNRTLRQRAAELRRNAEALEKLAGDVQQEKTLDQLSAVLQSEDPDRLVRATLVIAKLDNPEIDIDAYQQQFESMAGEIRGELAEDADDEAKRQALDRYLFVENGFHGGRAEYYHVANSHLNRVIDDREGLPITLSILYMDLGRRLGLDIQGIGLPGHFVAAHVSGDDQQLIDVFDGGELLSRDDARNMVRQFARRDLQEDDLRAQTDTEILTRVLSNLMGIATRSEDVESMLRYIEAIVHVNPDAADYRMMRAQLRAMTQRTSRALEDLQWLLDHEPPGIDLFRVQRMIDALDEPR</sequence>
<dbReference type="Pfam" id="PF13365">
    <property type="entry name" value="Trypsin_2"/>
    <property type="match status" value="1"/>
</dbReference>
<dbReference type="SUPFAM" id="SSF50494">
    <property type="entry name" value="Trypsin-like serine proteases"/>
    <property type="match status" value="1"/>
</dbReference>
<keyword evidence="5" id="KW-0378">Hydrolase</keyword>
<dbReference type="EMBL" id="SJPN01000001">
    <property type="protein sequence ID" value="TWU07443.1"/>
    <property type="molecule type" value="Genomic_DNA"/>
</dbReference>
<dbReference type="PANTHER" id="PTHR22939:SF129">
    <property type="entry name" value="SERINE PROTEASE HTRA2, MITOCHONDRIAL"/>
    <property type="match status" value="1"/>
</dbReference>
<dbReference type="Gene3D" id="2.60.120.560">
    <property type="entry name" value="Exo-inulinase, domain 1"/>
    <property type="match status" value="1"/>
</dbReference>
<evidence type="ECO:0000313" key="6">
    <source>
        <dbReference type="Proteomes" id="UP000320176"/>
    </source>
</evidence>
<feature type="domain" description="3-keto-alpha-glucoside-1,2-lyase/3-keto-2-hydroxy-glucal hydratase" evidence="3">
    <location>
        <begin position="315"/>
        <end position="432"/>
    </location>
</feature>
<dbReference type="InterPro" id="IPR032698">
    <property type="entry name" value="SirB1_N"/>
</dbReference>
<comment type="caution">
    <text evidence="5">The sequence shown here is derived from an EMBL/GenBank/DDBJ whole genome shotgun (WGS) entry which is preliminary data.</text>
</comment>